<keyword evidence="3" id="KW-1185">Reference proteome</keyword>
<name>A0A6L5Z185_9RHOB</name>
<keyword evidence="1" id="KW-1133">Transmembrane helix</keyword>
<evidence type="ECO:0000256" key="1">
    <source>
        <dbReference type="SAM" id="Phobius"/>
    </source>
</evidence>
<keyword evidence="1" id="KW-0472">Membrane</keyword>
<feature type="transmembrane region" description="Helical" evidence="1">
    <location>
        <begin position="105"/>
        <end position="123"/>
    </location>
</feature>
<comment type="caution">
    <text evidence="2">The sequence shown here is derived from an EMBL/GenBank/DDBJ whole genome shotgun (WGS) entry which is preliminary data.</text>
</comment>
<keyword evidence="1" id="KW-0812">Transmembrane</keyword>
<feature type="transmembrane region" description="Helical" evidence="1">
    <location>
        <begin position="47"/>
        <end position="67"/>
    </location>
</feature>
<sequence length="168" mass="17680">MDIVKAATDSGRAEVLSAAVFVAFGLAFLLAGLGFRQLGTTDMARAFVLPMLVASGLLLILGAGPFFPARVRLAAIPALHAGDSQAFLVAEIARTDKVLKDYRIAVFRVFPAIIALCALLVPFLDTPPWRAGLITAIAMFTVLLLVDANANARLQSYKAQLAAAPPSS</sequence>
<protein>
    <submittedName>
        <fullName evidence="2">Uncharacterized protein</fullName>
    </submittedName>
</protein>
<reference evidence="2 3" key="1">
    <citation type="submission" date="2019-10" db="EMBL/GenBank/DDBJ databases">
        <title>Cognatihalovulum marinum gen. nov. sp. nov., a new member of the family Rhodobacteraceae isolated from deep seawater of the Northwest Indian Ocean.</title>
        <authorList>
            <person name="Ruan C."/>
            <person name="Wang J."/>
            <person name="Zheng X."/>
            <person name="Song L."/>
            <person name="Zhu Y."/>
            <person name="Huang Y."/>
            <person name="Lu Z."/>
            <person name="Du W."/>
            <person name="Huang L."/>
            <person name="Dai X."/>
        </authorList>
    </citation>
    <scope>NUCLEOTIDE SEQUENCE [LARGE SCALE GENOMIC DNA]</scope>
    <source>
        <strain evidence="2 3">2CG4</strain>
    </source>
</reference>
<feature type="transmembrane region" description="Helical" evidence="1">
    <location>
        <begin position="129"/>
        <end position="148"/>
    </location>
</feature>
<evidence type="ECO:0000313" key="3">
    <source>
        <dbReference type="Proteomes" id="UP000474957"/>
    </source>
</evidence>
<dbReference type="AlphaFoldDB" id="A0A6L5Z185"/>
<proteinExistence type="predicted"/>
<feature type="transmembrane region" description="Helical" evidence="1">
    <location>
        <begin position="15"/>
        <end position="35"/>
    </location>
</feature>
<evidence type="ECO:0000313" key="2">
    <source>
        <dbReference type="EMBL" id="MSU89852.1"/>
    </source>
</evidence>
<accession>A0A6L5Z185</accession>
<dbReference type="EMBL" id="WIND01000006">
    <property type="protein sequence ID" value="MSU89852.1"/>
    <property type="molecule type" value="Genomic_DNA"/>
</dbReference>
<dbReference type="Proteomes" id="UP000474957">
    <property type="component" value="Unassembled WGS sequence"/>
</dbReference>
<gene>
    <name evidence="2" type="ORF">GE300_09530</name>
</gene>
<organism evidence="2 3">
    <name type="scientific">Halovulum marinum</name>
    <dbReference type="NCBI Taxonomy" id="2662447"/>
    <lineage>
        <taxon>Bacteria</taxon>
        <taxon>Pseudomonadati</taxon>
        <taxon>Pseudomonadota</taxon>
        <taxon>Alphaproteobacteria</taxon>
        <taxon>Rhodobacterales</taxon>
        <taxon>Paracoccaceae</taxon>
        <taxon>Halovulum</taxon>
    </lineage>
</organism>
<dbReference type="RefSeq" id="WP_154446345.1">
    <property type="nucleotide sequence ID" value="NZ_WIND01000006.1"/>
</dbReference>